<feature type="domain" description="2Fe-2S ferredoxin-type" evidence="1">
    <location>
        <begin position="67"/>
        <end position="127"/>
    </location>
</feature>
<name>A0A7I7QDN3_9MYCO</name>
<dbReference type="KEGG" id="msto:MSTO_46280"/>
<dbReference type="Pfam" id="PF00111">
    <property type="entry name" value="Fer2"/>
    <property type="match status" value="1"/>
</dbReference>
<evidence type="ECO:0000313" key="3">
    <source>
        <dbReference type="Proteomes" id="UP000467130"/>
    </source>
</evidence>
<gene>
    <name evidence="2" type="ORF">MSTO_46280</name>
</gene>
<reference evidence="2 3" key="1">
    <citation type="journal article" date="2019" name="Emerg. Microbes Infect.">
        <title>Comprehensive subspecies identification of 175 nontuberculous mycobacteria species based on 7547 genomic profiles.</title>
        <authorList>
            <person name="Matsumoto Y."/>
            <person name="Kinjo T."/>
            <person name="Motooka D."/>
            <person name="Nabeya D."/>
            <person name="Jung N."/>
            <person name="Uechi K."/>
            <person name="Horii T."/>
            <person name="Iida T."/>
            <person name="Fujita J."/>
            <person name="Nakamura S."/>
        </authorList>
    </citation>
    <scope>NUCLEOTIDE SEQUENCE [LARGE SCALE GENOMIC DNA]</scope>
    <source>
        <strain evidence="2 3">JCM 17783</strain>
    </source>
</reference>
<evidence type="ECO:0000259" key="1">
    <source>
        <dbReference type="Pfam" id="PF00111"/>
    </source>
</evidence>
<proteinExistence type="predicted"/>
<dbReference type="EMBL" id="AP022587">
    <property type="protein sequence ID" value="BBY24423.1"/>
    <property type="molecule type" value="Genomic_DNA"/>
</dbReference>
<dbReference type="PANTHER" id="PTHR30212">
    <property type="entry name" value="PROTEIN YIIM"/>
    <property type="match status" value="1"/>
</dbReference>
<dbReference type="InterPro" id="IPR012675">
    <property type="entry name" value="Beta-grasp_dom_sf"/>
</dbReference>
<dbReference type="InterPro" id="IPR052353">
    <property type="entry name" value="Benzoxazolinone_Detox_Enz"/>
</dbReference>
<dbReference type="PANTHER" id="PTHR30212:SF2">
    <property type="entry name" value="PROTEIN YIIM"/>
    <property type="match status" value="1"/>
</dbReference>
<dbReference type="AlphaFoldDB" id="A0A7I7QDN3"/>
<dbReference type="SUPFAM" id="SSF54292">
    <property type="entry name" value="2Fe-2S ferredoxin-like"/>
    <property type="match status" value="1"/>
</dbReference>
<dbReference type="GO" id="GO:0051536">
    <property type="term" value="F:iron-sulfur cluster binding"/>
    <property type="evidence" value="ECO:0007669"/>
    <property type="project" value="InterPro"/>
</dbReference>
<dbReference type="InterPro" id="IPR036010">
    <property type="entry name" value="2Fe-2S_ferredoxin-like_sf"/>
</dbReference>
<evidence type="ECO:0000313" key="2">
    <source>
        <dbReference type="EMBL" id="BBY24423.1"/>
    </source>
</evidence>
<accession>A0A7I7QDN3</accession>
<dbReference type="Gene3D" id="3.10.20.30">
    <property type="match status" value="1"/>
</dbReference>
<protein>
    <recommendedName>
        <fullName evidence="1">2Fe-2S ferredoxin-type domain-containing protein</fullName>
    </recommendedName>
</protein>
<organism evidence="2 3">
    <name type="scientific">Mycobacterium stomatepiae</name>
    <dbReference type="NCBI Taxonomy" id="470076"/>
    <lineage>
        <taxon>Bacteria</taxon>
        <taxon>Bacillati</taxon>
        <taxon>Actinomycetota</taxon>
        <taxon>Actinomycetes</taxon>
        <taxon>Mycobacteriales</taxon>
        <taxon>Mycobacteriaceae</taxon>
        <taxon>Mycobacterium</taxon>
        <taxon>Mycobacterium simiae complex</taxon>
    </lineage>
</organism>
<dbReference type="Proteomes" id="UP000467130">
    <property type="component" value="Chromosome"/>
</dbReference>
<sequence length="135" mass="13747">MTDMRDALTASGLVGARIHSELFGALPAINPGVVDGAPRVPPHAPDGPPGVGPSVTFARSGLTASWSSDYGTILDFAEACDVPTRFSCRSGVCHLCETGVVAGTTQYVQAPLELPGPGTVLICSAAPDSDLVLDL</sequence>
<dbReference type="InterPro" id="IPR001041">
    <property type="entry name" value="2Fe-2S_ferredoxin-type"/>
</dbReference>
<keyword evidence="3" id="KW-1185">Reference proteome</keyword>
<dbReference type="CDD" id="cd00207">
    <property type="entry name" value="fer2"/>
    <property type="match status" value="1"/>
</dbReference>